<keyword evidence="2" id="KW-1185">Reference proteome</keyword>
<dbReference type="Proteomes" id="UP000663879">
    <property type="component" value="Unassembled WGS sequence"/>
</dbReference>
<gene>
    <name evidence="1" type="ORF">OXX778_LOCUS12113</name>
</gene>
<reference evidence="1" key="1">
    <citation type="submission" date="2021-02" db="EMBL/GenBank/DDBJ databases">
        <authorList>
            <person name="Nowell W R."/>
        </authorList>
    </citation>
    <scope>NUCLEOTIDE SEQUENCE</scope>
    <source>
        <strain evidence="1">Ploen Becks lab</strain>
    </source>
</reference>
<evidence type="ECO:0000313" key="2">
    <source>
        <dbReference type="Proteomes" id="UP000663879"/>
    </source>
</evidence>
<comment type="caution">
    <text evidence="1">The sequence shown here is derived from an EMBL/GenBank/DDBJ whole genome shotgun (WGS) entry which is preliminary data.</text>
</comment>
<protein>
    <submittedName>
        <fullName evidence="1">Uncharacterized protein</fullName>
    </submittedName>
</protein>
<organism evidence="1 2">
    <name type="scientific">Brachionus calyciflorus</name>
    <dbReference type="NCBI Taxonomy" id="104777"/>
    <lineage>
        <taxon>Eukaryota</taxon>
        <taxon>Metazoa</taxon>
        <taxon>Spiralia</taxon>
        <taxon>Gnathifera</taxon>
        <taxon>Rotifera</taxon>
        <taxon>Eurotatoria</taxon>
        <taxon>Monogononta</taxon>
        <taxon>Pseudotrocha</taxon>
        <taxon>Ploima</taxon>
        <taxon>Brachionidae</taxon>
        <taxon>Brachionus</taxon>
    </lineage>
</organism>
<name>A0A814ALB7_9BILA</name>
<dbReference type="EMBL" id="CAJNOC010002144">
    <property type="protein sequence ID" value="CAF0915212.1"/>
    <property type="molecule type" value="Genomic_DNA"/>
</dbReference>
<dbReference type="AlphaFoldDB" id="A0A814ALB7"/>
<evidence type="ECO:0000313" key="1">
    <source>
        <dbReference type="EMBL" id="CAF0915212.1"/>
    </source>
</evidence>
<sequence>MNFAVTQAPTATQFNIENQAAQQSEKGSCGCGAGCLSLAKAGEVTTSVNVSLNDYEFEIINVTNSTSLF</sequence>
<proteinExistence type="predicted"/>
<accession>A0A814ALB7</accession>